<sequence>MKQSTEPNPIHIPIRYKLLRGWYSIIDLIANPILHLQVWIASKEHKKPKSITNVEESK</sequence>
<keyword evidence="2" id="KW-1185">Reference proteome</keyword>
<dbReference type="EMBL" id="BAABGY010000006">
    <property type="protein sequence ID" value="GAA4326115.1"/>
    <property type="molecule type" value="Genomic_DNA"/>
</dbReference>
<protein>
    <submittedName>
        <fullName evidence="1">Uncharacterized protein</fullName>
    </submittedName>
</protein>
<evidence type="ECO:0000313" key="1">
    <source>
        <dbReference type="EMBL" id="GAA4326115.1"/>
    </source>
</evidence>
<evidence type="ECO:0000313" key="2">
    <source>
        <dbReference type="Proteomes" id="UP001501725"/>
    </source>
</evidence>
<comment type="caution">
    <text evidence="1">The sequence shown here is derived from an EMBL/GenBank/DDBJ whole genome shotgun (WGS) entry which is preliminary data.</text>
</comment>
<organism evidence="1 2">
    <name type="scientific">Flaviaesturariibacter amylovorans</name>
    <dbReference type="NCBI Taxonomy" id="1084520"/>
    <lineage>
        <taxon>Bacteria</taxon>
        <taxon>Pseudomonadati</taxon>
        <taxon>Bacteroidota</taxon>
        <taxon>Chitinophagia</taxon>
        <taxon>Chitinophagales</taxon>
        <taxon>Chitinophagaceae</taxon>
        <taxon>Flaviaestuariibacter</taxon>
    </lineage>
</organism>
<name>A0ABP8GKM0_9BACT</name>
<dbReference type="Proteomes" id="UP001501725">
    <property type="component" value="Unassembled WGS sequence"/>
</dbReference>
<reference evidence="2" key="1">
    <citation type="journal article" date="2019" name="Int. J. Syst. Evol. Microbiol.">
        <title>The Global Catalogue of Microorganisms (GCM) 10K type strain sequencing project: providing services to taxonomists for standard genome sequencing and annotation.</title>
        <authorList>
            <consortium name="The Broad Institute Genomics Platform"/>
            <consortium name="The Broad Institute Genome Sequencing Center for Infectious Disease"/>
            <person name="Wu L."/>
            <person name="Ma J."/>
        </authorList>
    </citation>
    <scope>NUCLEOTIDE SEQUENCE [LARGE SCALE GENOMIC DNA]</scope>
    <source>
        <strain evidence="2">JCM 17919</strain>
    </source>
</reference>
<dbReference type="RefSeq" id="WP_345254693.1">
    <property type="nucleotide sequence ID" value="NZ_BAABGY010000006.1"/>
</dbReference>
<gene>
    <name evidence="1" type="ORF">GCM10023184_14560</name>
</gene>
<proteinExistence type="predicted"/>
<accession>A0ABP8GKM0</accession>